<dbReference type="Proteomes" id="UP000244384">
    <property type="component" value="Chromosome"/>
</dbReference>
<name>A0A2S0WP79_9ACTN</name>
<reference evidence="2" key="1">
    <citation type="submission" date="2018-01" db="EMBL/GenBank/DDBJ databases">
        <authorList>
            <person name="Li J."/>
        </authorList>
    </citation>
    <scope>NUCLEOTIDE SEQUENCE [LARGE SCALE GENOMIC DNA]</scope>
    <source>
        <strain evidence="2">592</strain>
    </source>
</reference>
<gene>
    <name evidence="1" type="ORF">C3E78_13285</name>
</gene>
<dbReference type="KEGG" id="aez:C3E78_13285"/>
<dbReference type="AlphaFoldDB" id="A0A2S0WP79"/>
<dbReference type="OrthoDB" id="3734493at2"/>
<organism evidence="1 2">
    <name type="scientific">Aeromicrobium chenweiae</name>
    <dbReference type="NCBI Taxonomy" id="2079793"/>
    <lineage>
        <taxon>Bacteria</taxon>
        <taxon>Bacillati</taxon>
        <taxon>Actinomycetota</taxon>
        <taxon>Actinomycetes</taxon>
        <taxon>Propionibacteriales</taxon>
        <taxon>Nocardioidaceae</taxon>
        <taxon>Aeromicrobium</taxon>
    </lineage>
</organism>
<protein>
    <submittedName>
        <fullName evidence="1">Uncharacterized protein</fullName>
    </submittedName>
</protein>
<accession>A0A5F2EWU0</accession>
<proteinExistence type="predicted"/>
<keyword evidence="2" id="KW-1185">Reference proteome</keyword>
<dbReference type="RefSeq" id="WP_108579148.1">
    <property type="nucleotide sequence ID" value="NZ_CP026952.1"/>
</dbReference>
<accession>A0A2S0WP79</accession>
<dbReference type="EMBL" id="CP026952">
    <property type="protein sequence ID" value="AWB93102.1"/>
    <property type="molecule type" value="Genomic_DNA"/>
</dbReference>
<evidence type="ECO:0000313" key="2">
    <source>
        <dbReference type="Proteomes" id="UP000244384"/>
    </source>
</evidence>
<evidence type="ECO:0000313" key="1">
    <source>
        <dbReference type="EMBL" id="AWB93102.1"/>
    </source>
</evidence>
<sequence length="77" mass="8624">MRSYVFLADLAAKADGKRLDPNDVKPGWVALGIVVLLIIATYFLARSFMRHSKKALQPWDQDGSDPGVKRTTPHDRT</sequence>